<gene>
    <name evidence="2" type="ORF">OJ996_23450</name>
</gene>
<sequence>MSDENKATLTKANAAISAGDYEGFLAHCTEDTTWTFVGEQTLAGKQAVREWMKTAYVEPPKFKVARLIAEGDAVVAIGEIILKDEGGEETRHEYSDVWSFREGKMSGLSAFVVPSK</sequence>
<dbReference type="InterPro" id="IPR032710">
    <property type="entry name" value="NTF2-like_dom_sf"/>
</dbReference>
<dbReference type="Proteomes" id="UP001165653">
    <property type="component" value="Unassembled WGS sequence"/>
</dbReference>
<proteinExistence type="predicted"/>
<dbReference type="Pfam" id="PF12680">
    <property type="entry name" value="SnoaL_2"/>
    <property type="match status" value="1"/>
</dbReference>
<dbReference type="InterPro" id="IPR037401">
    <property type="entry name" value="SnoaL-like"/>
</dbReference>
<dbReference type="EMBL" id="JAPDDR010000016">
    <property type="protein sequence ID" value="MCW1916563.1"/>
    <property type="molecule type" value="Genomic_DNA"/>
</dbReference>
<evidence type="ECO:0000259" key="1">
    <source>
        <dbReference type="Pfam" id="PF12680"/>
    </source>
</evidence>
<accession>A0ABT3G9N6</accession>
<dbReference type="RefSeq" id="WP_264516142.1">
    <property type="nucleotide sequence ID" value="NZ_JAPDDR010000016.1"/>
</dbReference>
<reference evidence="2" key="1">
    <citation type="submission" date="2022-10" db="EMBL/GenBank/DDBJ databases">
        <title>Luteolibacter sp. GHJ8, whole genome shotgun sequencing project.</title>
        <authorList>
            <person name="Zhao G."/>
            <person name="Shen L."/>
        </authorList>
    </citation>
    <scope>NUCLEOTIDE SEQUENCE</scope>
    <source>
        <strain evidence="2">GHJ8</strain>
    </source>
</reference>
<dbReference type="Gene3D" id="3.10.450.50">
    <property type="match status" value="1"/>
</dbReference>
<keyword evidence="3" id="KW-1185">Reference proteome</keyword>
<evidence type="ECO:0000313" key="2">
    <source>
        <dbReference type="EMBL" id="MCW1916563.1"/>
    </source>
</evidence>
<organism evidence="2 3">
    <name type="scientific">Luteolibacter rhizosphaerae</name>
    <dbReference type="NCBI Taxonomy" id="2989719"/>
    <lineage>
        <taxon>Bacteria</taxon>
        <taxon>Pseudomonadati</taxon>
        <taxon>Verrucomicrobiota</taxon>
        <taxon>Verrucomicrobiia</taxon>
        <taxon>Verrucomicrobiales</taxon>
        <taxon>Verrucomicrobiaceae</taxon>
        <taxon>Luteolibacter</taxon>
    </lineage>
</organism>
<name>A0ABT3G9N6_9BACT</name>
<dbReference type="SUPFAM" id="SSF54427">
    <property type="entry name" value="NTF2-like"/>
    <property type="match status" value="1"/>
</dbReference>
<evidence type="ECO:0000313" key="3">
    <source>
        <dbReference type="Proteomes" id="UP001165653"/>
    </source>
</evidence>
<feature type="domain" description="SnoaL-like" evidence="1">
    <location>
        <begin position="13"/>
        <end position="105"/>
    </location>
</feature>
<comment type="caution">
    <text evidence="2">The sequence shown here is derived from an EMBL/GenBank/DDBJ whole genome shotgun (WGS) entry which is preliminary data.</text>
</comment>
<protein>
    <submittedName>
        <fullName evidence="2">Nuclear transport factor 2 family protein</fullName>
    </submittedName>
</protein>